<dbReference type="AlphaFoldDB" id="A0A0F9ERQ3"/>
<protein>
    <submittedName>
        <fullName evidence="2">Uncharacterized protein</fullName>
    </submittedName>
</protein>
<reference evidence="2" key="1">
    <citation type="journal article" date="2015" name="Nature">
        <title>Complex archaea that bridge the gap between prokaryotes and eukaryotes.</title>
        <authorList>
            <person name="Spang A."/>
            <person name="Saw J.H."/>
            <person name="Jorgensen S.L."/>
            <person name="Zaremba-Niedzwiedzka K."/>
            <person name="Martijn J."/>
            <person name="Lind A.E."/>
            <person name="van Eijk R."/>
            <person name="Schleper C."/>
            <person name="Guy L."/>
            <person name="Ettema T.J."/>
        </authorList>
    </citation>
    <scope>NUCLEOTIDE SEQUENCE</scope>
</reference>
<organism evidence="2">
    <name type="scientific">marine sediment metagenome</name>
    <dbReference type="NCBI Taxonomy" id="412755"/>
    <lineage>
        <taxon>unclassified sequences</taxon>
        <taxon>metagenomes</taxon>
        <taxon>ecological metagenomes</taxon>
    </lineage>
</organism>
<evidence type="ECO:0000256" key="1">
    <source>
        <dbReference type="SAM" id="MobiDB-lite"/>
    </source>
</evidence>
<dbReference type="EMBL" id="LAZR01033609">
    <property type="protein sequence ID" value="KKL47595.1"/>
    <property type="molecule type" value="Genomic_DNA"/>
</dbReference>
<gene>
    <name evidence="2" type="ORF">LCGC14_2333950</name>
</gene>
<proteinExistence type="predicted"/>
<evidence type="ECO:0000313" key="2">
    <source>
        <dbReference type="EMBL" id="KKL47595.1"/>
    </source>
</evidence>
<accession>A0A0F9ERQ3</accession>
<sequence>MSSDTKEKAASPVESPRVDSNKGPSSNMRVVYVRVPEIIFNHAKAQSYLSGMAWPDYVAKVLEEAGPYPGPASPLKQEPAPAQ</sequence>
<feature type="region of interest" description="Disordered" evidence="1">
    <location>
        <begin position="1"/>
        <end position="26"/>
    </location>
</feature>
<name>A0A0F9ERQ3_9ZZZZ</name>
<comment type="caution">
    <text evidence="2">The sequence shown here is derived from an EMBL/GenBank/DDBJ whole genome shotgun (WGS) entry which is preliminary data.</text>
</comment>